<gene>
    <name evidence="1" type="ORF">CplaMt_p011</name>
</gene>
<dbReference type="AlphaFoldDB" id="A0A2P1G812"/>
<organism evidence="1">
    <name type="scientific">Chroomonas placoidea</name>
    <dbReference type="NCBI Taxonomy" id="173977"/>
    <lineage>
        <taxon>Eukaryota</taxon>
        <taxon>Cryptophyceae</taxon>
        <taxon>Pyrenomonadales</taxon>
        <taxon>Chroomonadaceae</taxon>
        <taxon>Chroomonas</taxon>
    </lineage>
</organism>
<dbReference type="EMBL" id="MG680941">
    <property type="protein sequence ID" value="AVM81090.1"/>
    <property type="molecule type" value="Genomic_DNA"/>
</dbReference>
<keyword evidence="1" id="KW-0496">Mitochondrion</keyword>
<geneLocation type="mitochondrion" evidence="1"/>
<protein>
    <submittedName>
        <fullName evidence="1">Uncharacterized protein</fullName>
    </submittedName>
</protein>
<proteinExistence type="predicted"/>
<reference evidence="1" key="1">
    <citation type="journal article" date="2018" name="BMC Genomics">
        <title>Comparative mitochondrial genomics of cryptophyte algae: gene shuffling and dynamic mobile genetic elements.</title>
        <authorList>
            <person name="Kim J.I."/>
            <person name="Yoon H.S."/>
            <person name="Yi G."/>
            <person name="Shin W."/>
            <person name="Archibald J.M."/>
        </authorList>
    </citation>
    <scope>NUCLEOTIDE SEQUENCE</scope>
    <source>
        <strain evidence="1">CCAP978/8</strain>
    </source>
</reference>
<evidence type="ECO:0000313" key="1">
    <source>
        <dbReference type="EMBL" id="AVM81090.1"/>
    </source>
</evidence>
<name>A0A2P1G812_9CRYP</name>
<sequence length="65" mass="7620">MLGLKKLILMILEIFFIKNKIKSKAAFQYESILKKKLALVLKLCDKTIILHSFVPAFFKTIFKIF</sequence>
<accession>A0A2P1G812</accession>